<protein>
    <submittedName>
        <fullName evidence="1">Uncharacterized protein</fullName>
    </submittedName>
</protein>
<evidence type="ECO:0000313" key="2">
    <source>
        <dbReference type="Proteomes" id="UP000315439"/>
    </source>
</evidence>
<dbReference type="EMBL" id="VIKS01000006">
    <property type="protein sequence ID" value="TQV87935.1"/>
    <property type="molecule type" value="Genomic_DNA"/>
</dbReference>
<dbReference type="Proteomes" id="UP000315439">
    <property type="component" value="Unassembled WGS sequence"/>
</dbReference>
<comment type="caution">
    <text evidence="1">The sequence shown here is derived from an EMBL/GenBank/DDBJ whole genome shotgun (WGS) entry which is preliminary data.</text>
</comment>
<dbReference type="RefSeq" id="WP_142893596.1">
    <property type="nucleotide sequence ID" value="NZ_ML660163.1"/>
</dbReference>
<name>A0A545UER8_9GAMM</name>
<sequence length="186" mass="22587">MKHKEINFKRPSLEQIDAYENPNVISRFVDIFGVTSEEAIDIFTHTKKWLWLAHEQRLDQTYTNKMEIDEPLLVIDEMWHNFVLFTKDYTNFCFHYFGYYLHHQPTTDAEKIKFQKEIQSVPLEQKDEVLKDKRRPQYECTYDKLGRKAFEKLYFEYPKKYSKKQLAELCYQQVTKPETTQLIGQH</sequence>
<reference evidence="1 2" key="1">
    <citation type="submission" date="2019-07" db="EMBL/GenBank/DDBJ databases">
        <title>Draft genome for Aliikangiella sp. M105.</title>
        <authorList>
            <person name="Wang G."/>
        </authorList>
    </citation>
    <scope>NUCLEOTIDE SEQUENCE [LARGE SCALE GENOMIC DNA]</scope>
    <source>
        <strain evidence="1 2">M105</strain>
    </source>
</reference>
<gene>
    <name evidence="1" type="ORF">FLL46_11190</name>
</gene>
<dbReference type="AlphaFoldDB" id="A0A545UER8"/>
<proteinExistence type="predicted"/>
<evidence type="ECO:0000313" key="1">
    <source>
        <dbReference type="EMBL" id="TQV87935.1"/>
    </source>
</evidence>
<organism evidence="1 2">
    <name type="scientific">Aliikangiella coralliicola</name>
    <dbReference type="NCBI Taxonomy" id="2592383"/>
    <lineage>
        <taxon>Bacteria</taxon>
        <taxon>Pseudomonadati</taxon>
        <taxon>Pseudomonadota</taxon>
        <taxon>Gammaproteobacteria</taxon>
        <taxon>Oceanospirillales</taxon>
        <taxon>Pleioneaceae</taxon>
        <taxon>Aliikangiella</taxon>
    </lineage>
</organism>
<keyword evidence="2" id="KW-1185">Reference proteome</keyword>
<accession>A0A545UER8</accession>
<dbReference type="OrthoDB" id="278697at2"/>